<dbReference type="PANTHER" id="PTHR48090">
    <property type="entry name" value="UNDECAPRENYL-PHOSPHATE 4-DEOXY-4-FORMAMIDO-L-ARABINOSE TRANSFERASE-RELATED"/>
    <property type="match status" value="1"/>
</dbReference>
<evidence type="ECO:0000256" key="1">
    <source>
        <dbReference type="SAM" id="Phobius"/>
    </source>
</evidence>
<dbReference type="Pfam" id="PF00535">
    <property type="entry name" value="Glycos_transf_2"/>
    <property type="match status" value="1"/>
</dbReference>
<keyword evidence="1" id="KW-0812">Transmembrane</keyword>
<evidence type="ECO:0000313" key="3">
    <source>
        <dbReference type="EMBL" id="MCM2437443.1"/>
    </source>
</evidence>
<feature type="transmembrane region" description="Helical" evidence="1">
    <location>
        <begin position="269"/>
        <end position="290"/>
    </location>
</feature>
<accession>A0ABT0VHY0</accession>
<name>A0ABT0VHY0_9LACO</name>
<keyword evidence="1" id="KW-1133">Transmembrane helix</keyword>
<evidence type="ECO:0000313" key="4">
    <source>
        <dbReference type="Proteomes" id="UP001057481"/>
    </source>
</evidence>
<keyword evidence="4" id="KW-1185">Reference proteome</keyword>
<dbReference type="EMBL" id="JAGMVS010000063">
    <property type="protein sequence ID" value="MCM2437443.1"/>
    <property type="molecule type" value="Genomic_DNA"/>
</dbReference>
<comment type="caution">
    <text evidence="3">The sequence shown here is derived from an EMBL/GenBank/DDBJ whole genome shotgun (WGS) entry which is preliminary data.</text>
</comment>
<feature type="transmembrane region" description="Helical" evidence="1">
    <location>
        <begin position="236"/>
        <end position="257"/>
    </location>
</feature>
<feature type="domain" description="Glycosyltransferase 2-like" evidence="2">
    <location>
        <begin position="6"/>
        <end position="167"/>
    </location>
</feature>
<dbReference type="InterPro" id="IPR050256">
    <property type="entry name" value="Glycosyltransferase_2"/>
</dbReference>
<sequence>MSLKLSIIVPSYNEEETIMLFYDALEEVHKSLTDIEYEYWFIDDGSTDKTLEILNNLHNIDEHVHYISFSRNFGKEAALYAGLENATGDLITVMDADLQDPPTLLPEMIAGVRSGEWDSIGTRRISRDGESKIRSLFAKTFYWLINKISSVEMVDGARDFRVMSRQMVTAVLAMPEYNRFSKGIFSWVGFRTKYLEYKNIERVAGNTSWSFWQLCKYAIEGIVTFSEIPLVIASSLGAFMAIFSGLSLLVVVLRALINNTSVAGWPSMVAIFLFIGGIQLFVLGIIGRYIGNIYLEVKKRPIYLAKERV</sequence>
<dbReference type="SUPFAM" id="SSF53448">
    <property type="entry name" value="Nucleotide-diphospho-sugar transferases"/>
    <property type="match status" value="1"/>
</dbReference>
<dbReference type="RefSeq" id="WP_205143502.1">
    <property type="nucleotide sequence ID" value="NZ_JAFBDN010000006.1"/>
</dbReference>
<protein>
    <submittedName>
        <fullName evidence="3">Glycosyltransferase family 2 protein</fullName>
    </submittedName>
</protein>
<evidence type="ECO:0000259" key="2">
    <source>
        <dbReference type="Pfam" id="PF00535"/>
    </source>
</evidence>
<gene>
    <name evidence="3" type="ORF">KAK10_05920</name>
</gene>
<dbReference type="PANTHER" id="PTHR48090:SF8">
    <property type="entry name" value="GLYCOSYLTRANSFERASE CSBB-RELATED"/>
    <property type="match status" value="1"/>
</dbReference>
<organism evidence="3 4">
    <name type="scientific">Periweissella beninensis</name>
    <dbReference type="NCBI Taxonomy" id="504936"/>
    <lineage>
        <taxon>Bacteria</taxon>
        <taxon>Bacillati</taxon>
        <taxon>Bacillota</taxon>
        <taxon>Bacilli</taxon>
        <taxon>Lactobacillales</taxon>
        <taxon>Lactobacillaceae</taxon>
        <taxon>Periweissella</taxon>
    </lineage>
</organism>
<dbReference type="Gene3D" id="3.90.550.10">
    <property type="entry name" value="Spore Coat Polysaccharide Biosynthesis Protein SpsA, Chain A"/>
    <property type="match status" value="1"/>
</dbReference>
<dbReference type="InterPro" id="IPR029044">
    <property type="entry name" value="Nucleotide-diphossugar_trans"/>
</dbReference>
<dbReference type="CDD" id="cd04187">
    <property type="entry name" value="DPM1_like_bac"/>
    <property type="match status" value="1"/>
</dbReference>
<reference evidence="3" key="1">
    <citation type="submission" date="2021-04" db="EMBL/GenBank/DDBJ databases">
        <title>Taxonomic assessment of Weissella genus.</title>
        <authorList>
            <person name="Fanelli F."/>
            <person name="Chieffi D."/>
            <person name="Dell'Aquila A."/>
            <person name="Gyu-Sung C."/>
            <person name="Franz C.M.A.P."/>
            <person name="Fusco V."/>
        </authorList>
    </citation>
    <scope>NUCLEOTIDE SEQUENCE</scope>
    <source>
        <strain evidence="3">LMG 25373</strain>
    </source>
</reference>
<dbReference type="InterPro" id="IPR001173">
    <property type="entry name" value="Glyco_trans_2-like"/>
</dbReference>
<dbReference type="Proteomes" id="UP001057481">
    <property type="component" value="Unassembled WGS sequence"/>
</dbReference>
<keyword evidence="1" id="KW-0472">Membrane</keyword>
<proteinExistence type="predicted"/>